<dbReference type="Proteomes" id="UP000714275">
    <property type="component" value="Unassembled WGS sequence"/>
</dbReference>
<dbReference type="OrthoDB" id="2674838at2759"/>
<accession>A0A9P7A2A0</accession>
<sequence length="263" mass="29122">MALHQSRQHVFTNKLLDCSVNQAATSDLDSDAATPSLLKKPSDISTSIENEQPFDFKQALSDPIKWQVFRGDLHEPTKRFDLHVVGAGSRISIQPTVSSPFHPPTFLRKIREIRHPPTRDILSGFEGVGIPGQMILVLGRPGSGCSAFLKTLANQRGEYHAVEEDDIHFPTLTVNQTLSFAVRNRTPAMRLLGQTCKEYVEDTTTRLMKAMGLYHLKDALVGNAEVHGVSGGERKRVSIAATLSSAKPKTFKQRIERTEAIQP</sequence>
<organism evidence="3 4">
    <name type="scientific">Suillus placidus</name>
    <dbReference type="NCBI Taxonomy" id="48579"/>
    <lineage>
        <taxon>Eukaryota</taxon>
        <taxon>Fungi</taxon>
        <taxon>Dikarya</taxon>
        <taxon>Basidiomycota</taxon>
        <taxon>Agaricomycotina</taxon>
        <taxon>Agaricomycetes</taxon>
        <taxon>Agaricomycetidae</taxon>
        <taxon>Boletales</taxon>
        <taxon>Suillineae</taxon>
        <taxon>Suillaceae</taxon>
        <taxon>Suillus</taxon>
    </lineage>
</organism>
<dbReference type="InterPro" id="IPR027417">
    <property type="entry name" value="P-loop_NTPase"/>
</dbReference>
<dbReference type="InterPro" id="IPR003439">
    <property type="entry name" value="ABC_transporter-like_ATP-bd"/>
</dbReference>
<protein>
    <recommendedName>
        <fullName evidence="2">ABC transporter domain-containing protein</fullName>
    </recommendedName>
</protein>
<dbReference type="PANTHER" id="PTHR19241">
    <property type="entry name" value="ATP-BINDING CASSETTE TRANSPORTER"/>
    <property type="match status" value="1"/>
</dbReference>
<evidence type="ECO:0000256" key="1">
    <source>
        <dbReference type="ARBA" id="ARBA00022448"/>
    </source>
</evidence>
<dbReference type="SUPFAM" id="SSF52540">
    <property type="entry name" value="P-loop containing nucleoside triphosphate hydrolases"/>
    <property type="match status" value="1"/>
</dbReference>
<dbReference type="Pfam" id="PF00005">
    <property type="entry name" value="ABC_tran"/>
    <property type="match status" value="1"/>
</dbReference>
<dbReference type="GO" id="GO:0016887">
    <property type="term" value="F:ATP hydrolysis activity"/>
    <property type="evidence" value="ECO:0007669"/>
    <property type="project" value="InterPro"/>
</dbReference>
<comment type="caution">
    <text evidence="3">The sequence shown here is derived from an EMBL/GenBank/DDBJ whole genome shotgun (WGS) entry which is preliminary data.</text>
</comment>
<keyword evidence="4" id="KW-1185">Reference proteome</keyword>
<name>A0A9P7A2A0_9AGAM</name>
<evidence type="ECO:0000313" key="3">
    <source>
        <dbReference type="EMBL" id="KAG1780748.1"/>
    </source>
</evidence>
<dbReference type="AlphaFoldDB" id="A0A9P7A2A0"/>
<dbReference type="GO" id="GO:0005524">
    <property type="term" value="F:ATP binding"/>
    <property type="evidence" value="ECO:0007669"/>
    <property type="project" value="InterPro"/>
</dbReference>
<proteinExistence type="predicted"/>
<feature type="domain" description="ABC transporter" evidence="2">
    <location>
        <begin position="131"/>
        <end position="245"/>
    </location>
</feature>
<dbReference type="EMBL" id="JABBWD010000008">
    <property type="protein sequence ID" value="KAG1780748.1"/>
    <property type="molecule type" value="Genomic_DNA"/>
</dbReference>
<keyword evidence="1" id="KW-0813">Transport</keyword>
<evidence type="ECO:0000259" key="2">
    <source>
        <dbReference type="Pfam" id="PF00005"/>
    </source>
</evidence>
<evidence type="ECO:0000313" key="4">
    <source>
        <dbReference type="Proteomes" id="UP000714275"/>
    </source>
</evidence>
<reference evidence="3" key="1">
    <citation type="journal article" date="2020" name="New Phytol.">
        <title>Comparative genomics reveals dynamic genome evolution in host specialist ectomycorrhizal fungi.</title>
        <authorList>
            <person name="Lofgren L.A."/>
            <person name="Nguyen N.H."/>
            <person name="Vilgalys R."/>
            <person name="Ruytinx J."/>
            <person name="Liao H.L."/>
            <person name="Branco S."/>
            <person name="Kuo A."/>
            <person name="LaButti K."/>
            <person name="Lipzen A."/>
            <person name="Andreopoulos W."/>
            <person name="Pangilinan J."/>
            <person name="Riley R."/>
            <person name="Hundley H."/>
            <person name="Na H."/>
            <person name="Barry K."/>
            <person name="Grigoriev I.V."/>
            <person name="Stajich J.E."/>
            <person name="Kennedy P.G."/>
        </authorList>
    </citation>
    <scope>NUCLEOTIDE SEQUENCE</scope>
    <source>
        <strain evidence="3">DOB743</strain>
    </source>
</reference>
<dbReference type="Gene3D" id="3.40.50.300">
    <property type="entry name" value="P-loop containing nucleotide triphosphate hydrolases"/>
    <property type="match status" value="1"/>
</dbReference>
<gene>
    <name evidence="3" type="ORF">EV702DRAFT_1194229</name>
</gene>